<organism evidence="1 2">
    <name type="scientific">Aliiroseovarius crassostreae</name>
    <dbReference type="NCBI Taxonomy" id="154981"/>
    <lineage>
        <taxon>Bacteria</taxon>
        <taxon>Pseudomonadati</taxon>
        <taxon>Pseudomonadota</taxon>
        <taxon>Alphaproteobacteria</taxon>
        <taxon>Rhodobacterales</taxon>
        <taxon>Paracoccaceae</taxon>
        <taxon>Aliiroseovarius</taxon>
    </lineage>
</organism>
<name>A0A9Q9H9M7_9RHOB</name>
<sequence>MPSFFQFPAVILIVAALIGCSAPSGIDIPMSPAAQRADYPRIQPLDLLLAQRTDVSTATDFAAPLASRASALRARAARLRGPIVDQATRARMMGALRRH</sequence>
<proteinExistence type="predicted"/>
<dbReference type="EMBL" id="CP080776">
    <property type="protein sequence ID" value="UWP94257.1"/>
    <property type="molecule type" value="Genomic_DNA"/>
</dbReference>
<accession>A0A9Q9H9M7</accession>
<dbReference type="RefSeq" id="WP_259805461.1">
    <property type="nucleotide sequence ID" value="NZ_CP080776.1"/>
</dbReference>
<protein>
    <submittedName>
        <fullName evidence="1">Uncharacterized protein</fullName>
    </submittedName>
</protein>
<dbReference type="AlphaFoldDB" id="A0A9Q9H9M7"/>
<gene>
    <name evidence="1" type="ORF">K3X48_08285</name>
</gene>
<reference evidence="1" key="1">
    <citation type="submission" date="2021-08" db="EMBL/GenBank/DDBJ databases">
        <authorList>
            <person name="Nwanade C."/>
            <person name="Wang M."/>
            <person name="Masoudi A."/>
            <person name="Yu Z."/>
            <person name="Liu J."/>
        </authorList>
    </citation>
    <scope>NUCLEOTIDE SEQUENCE</scope>
    <source>
        <strain evidence="1">S056</strain>
    </source>
</reference>
<evidence type="ECO:0000313" key="1">
    <source>
        <dbReference type="EMBL" id="UWP94257.1"/>
    </source>
</evidence>
<dbReference type="Proteomes" id="UP001057991">
    <property type="component" value="Chromosome"/>
</dbReference>
<evidence type="ECO:0000313" key="2">
    <source>
        <dbReference type="Proteomes" id="UP001057991"/>
    </source>
</evidence>